<dbReference type="Proteomes" id="UP000790787">
    <property type="component" value="Chromosome 12"/>
</dbReference>
<sequence>MEFPPPSAAKVGRATIEKAVSALLKWKESQSKIQKAQLLPQDDFIYLNLTLKKIPPKPRTNAFRIPFPNPIHDPSSSELCLIIDDRPNSKLTSDAAKKIIKSQNIPISKVIKLSKLKTNYKPFEAKRKLCDSYDLFLVDRRIVHLLPNLLGKQFFKKKKLPLPLDLTHKNWKEQVERACGSGLFYLRTGSCCVMRVGKGSMESEQIVENVLEAIKGVVQVVPKKWDGVRSLHLRLSDSLALPLYQALPDIKLKIEGFKEKQAEEEVSGGLVEVKESEKKADQGSGNKKGKKNKGRIHEVRYMDFDTGVDELESDDCIG</sequence>
<dbReference type="OMA" id="NVWLVVN"/>
<dbReference type="InterPro" id="IPR023674">
    <property type="entry name" value="Ribosomal_uL1-like"/>
</dbReference>
<accession>A0A1S3XGV3</accession>
<organism evidence="1 2">
    <name type="scientific">Nicotiana tabacum</name>
    <name type="common">Common tobacco</name>
    <dbReference type="NCBI Taxonomy" id="4097"/>
    <lineage>
        <taxon>Eukaryota</taxon>
        <taxon>Viridiplantae</taxon>
        <taxon>Streptophyta</taxon>
        <taxon>Embryophyta</taxon>
        <taxon>Tracheophyta</taxon>
        <taxon>Spermatophyta</taxon>
        <taxon>Magnoliopsida</taxon>
        <taxon>eudicotyledons</taxon>
        <taxon>Gunneridae</taxon>
        <taxon>Pentapetalae</taxon>
        <taxon>asterids</taxon>
        <taxon>lamiids</taxon>
        <taxon>Solanales</taxon>
        <taxon>Solanaceae</taxon>
        <taxon>Nicotianoideae</taxon>
        <taxon>Nicotianeae</taxon>
        <taxon>Nicotiana</taxon>
    </lineage>
</organism>
<dbReference type="InterPro" id="IPR050257">
    <property type="entry name" value="eL8/uL1-like"/>
</dbReference>
<gene>
    <name evidence="2" type="primary">LOC107765074</name>
</gene>
<reference evidence="2" key="2">
    <citation type="submission" date="2025-08" db="UniProtKB">
        <authorList>
            <consortium name="RefSeq"/>
        </authorList>
    </citation>
    <scope>IDENTIFICATION</scope>
    <source>
        <tissue evidence="2">Leaf</tissue>
    </source>
</reference>
<dbReference type="SMR" id="A0A1S3XGV3"/>
<dbReference type="SUPFAM" id="SSF56808">
    <property type="entry name" value="Ribosomal protein L1"/>
    <property type="match status" value="1"/>
</dbReference>
<dbReference type="KEGG" id="nta:107765074"/>
<dbReference type="RefSeq" id="XP_016439161.2">
    <property type="nucleotide sequence ID" value="XM_016583675.2"/>
</dbReference>
<evidence type="ECO:0000313" key="2">
    <source>
        <dbReference type="RefSeq" id="XP_016439161.2"/>
    </source>
</evidence>
<evidence type="ECO:0000313" key="1">
    <source>
        <dbReference type="Proteomes" id="UP000790787"/>
    </source>
</evidence>
<dbReference type="InterPro" id="IPR028364">
    <property type="entry name" value="Ribosomal_uL1/biogenesis"/>
</dbReference>
<dbReference type="CDD" id="cd00403">
    <property type="entry name" value="Ribosomal_L1"/>
    <property type="match status" value="1"/>
</dbReference>
<protein>
    <submittedName>
        <fullName evidence="2">Uncharacterized protein LOC107765074</fullName>
    </submittedName>
</protein>
<dbReference type="STRING" id="4097.A0A1S3XGV3"/>
<dbReference type="PANTHER" id="PTHR23105">
    <property type="entry name" value="RIBOSOMAL PROTEIN L7AE FAMILY MEMBER"/>
    <property type="match status" value="1"/>
</dbReference>
<dbReference type="Gene3D" id="3.40.50.790">
    <property type="match status" value="1"/>
</dbReference>
<dbReference type="OrthoDB" id="10251727at2759"/>
<dbReference type="PaxDb" id="4097-A0A1S3XGV3"/>
<dbReference type="InterPro" id="IPR016095">
    <property type="entry name" value="Ribosomal_uL1_3-a/b-sand"/>
</dbReference>
<dbReference type="Pfam" id="PF00687">
    <property type="entry name" value="Ribosomal_L1"/>
    <property type="match status" value="1"/>
</dbReference>
<dbReference type="GO" id="GO:0005730">
    <property type="term" value="C:nucleolus"/>
    <property type="evidence" value="ECO:0000318"/>
    <property type="project" value="GO_Central"/>
</dbReference>
<dbReference type="AlphaFoldDB" id="A0A1S3XGV3"/>
<proteinExistence type="predicted"/>
<name>A0A1S3XGV3_TOBAC</name>
<dbReference type="FunFam" id="3.40.50.790:FF:000012">
    <property type="entry name" value="Ribosomal protein L1p/L10e family"/>
    <property type="match status" value="1"/>
</dbReference>
<dbReference type="RefSeq" id="XP_016439161.1">
    <property type="nucleotide sequence ID" value="XM_016583675.1"/>
</dbReference>
<dbReference type="GeneID" id="107765074"/>
<dbReference type="GO" id="GO:0003723">
    <property type="term" value="F:RNA binding"/>
    <property type="evidence" value="ECO:0000318"/>
    <property type="project" value="GO_Central"/>
</dbReference>
<keyword evidence="1" id="KW-1185">Reference proteome</keyword>
<reference evidence="1" key="1">
    <citation type="journal article" date="2014" name="Nat. Commun.">
        <title>The tobacco genome sequence and its comparison with those of tomato and potato.</title>
        <authorList>
            <person name="Sierro N."/>
            <person name="Battey J.N."/>
            <person name="Ouadi S."/>
            <person name="Bakaher N."/>
            <person name="Bovet L."/>
            <person name="Willig A."/>
            <person name="Goepfert S."/>
            <person name="Peitsch M.C."/>
            <person name="Ivanov N.V."/>
        </authorList>
    </citation>
    <scope>NUCLEOTIDE SEQUENCE [LARGE SCALE GENOMIC DNA]</scope>
</reference>